<feature type="transmembrane region" description="Helical" evidence="1">
    <location>
        <begin position="58"/>
        <end position="84"/>
    </location>
</feature>
<feature type="transmembrane region" description="Helical" evidence="1">
    <location>
        <begin position="151"/>
        <end position="175"/>
    </location>
</feature>
<organism evidence="2 3">
    <name type="scientific">Lysinibacillus varians</name>
    <dbReference type="NCBI Taxonomy" id="1145276"/>
    <lineage>
        <taxon>Bacteria</taxon>
        <taxon>Bacillati</taxon>
        <taxon>Bacillota</taxon>
        <taxon>Bacilli</taxon>
        <taxon>Bacillales</taxon>
        <taxon>Bacillaceae</taxon>
        <taxon>Lysinibacillus</taxon>
    </lineage>
</organism>
<reference evidence="2 3" key="1">
    <citation type="submission" date="2019-04" db="EMBL/GenBank/DDBJ databases">
        <title>Lysinibacillus genome sequencing.</title>
        <authorList>
            <person name="Dunlap C."/>
        </authorList>
    </citation>
    <scope>NUCLEOTIDE SEQUENCE [LARGE SCALE GENOMIC DNA]</scope>
    <source>
        <strain evidence="2 3">NBRC 109424</strain>
    </source>
</reference>
<evidence type="ECO:0000256" key="1">
    <source>
        <dbReference type="SAM" id="Phobius"/>
    </source>
</evidence>
<keyword evidence="1" id="KW-0472">Membrane</keyword>
<evidence type="ECO:0000313" key="2">
    <source>
        <dbReference type="EMBL" id="TKI67768.1"/>
    </source>
</evidence>
<keyword evidence="1" id="KW-0812">Transmembrane</keyword>
<sequence>MKSGLKSKKRLKLYLSKKSVLFVYIVLMLYFFNLLQSTKVVEGNIFDLLLHLTEFHPLFYFILPAFLIILISLFSLGHVQNYLLIRFNTKRQWYHVILLQIAKSVTYFCLMLVAIMIFEAAFVLDFTNQWSNYSVQHYKHHTELLKNNTPLVLTAMSVILLWLFLFFFGMLFYISYLFTGRILLACLAVLLVNLVNIGVSLSKITLMTSYLFYDHINIFQYTYNVISEISELPSTILLYWIVLIMIFYLIGFYCINKKDMYIGERK</sequence>
<dbReference type="RefSeq" id="WP_025219405.1">
    <property type="nucleotide sequence ID" value="NZ_CP006837.1"/>
</dbReference>
<proteinExistence type="predicted"/>
<feature type="transmembrane region" description="Helical" evidence="1">
    <location>
        <begin position="21"/>
        <end position="38"/>
    </location>
</feature>
<gene>
    <name evidence="2" type="ORF">FC752_00675</name>
</gene>
<keyword evidence="3" id="KW-1185">Reference proteome</keyword>
<evidence type="ECO:0008006" key="4">
    <source>
        <dbReference type="Google" id="ProtNLM"/>
    </source>
</evidence>
<dbReference type="Proteomes" id="UP000308539">
    <property type="component" value="Unassembled WGS sequence"/>
</dbReference>
<comment type="caution">
    <text evidence="2">The sequence shown here is derived from an EMBL/GenBank/DDBJ whole genome shotgun (WGS) entry which is preliminary data.</text>
</comment>
<protein>
    <recommendedName>
        <fullName evidence="4">ABC transporter permease</fullName>
    </recommendedName>
</protein>
<feature type="transmembrane region" description="Helical" evidence="1">
    <location>
        <begin position="182"/>
        <end position="201"/>
    </location>
</feature>
<evidence type="ECO:0000313" key="3">
    <source>
        <dbReference type="Proteomes" id="UP000308539"/>
    </source>
</evidence>
<keyword evidence="1" id="KW-1133">Transmembrane helix</keyword>
<feature type="transmembrane region" description="Helical" evidence="1">
    <location>
        <begin position="105"/>
        <end position="124"/>
    </location>
</feature>
<name>A0ABY2TI88_9BACI</name>
<feature type="transmembrane region" description="Helical" evidence="1">
    <location>
        <begin position="237"/>
        <end position="256"/>
    </location>
</feature>
<accession>A0ABY2TI88</accession>
<dbReference type="EMBL" id="SZPV01000003">
    <property type="protein sequence ID" value="TKI67768.1"/>
    <property type="molecule type" value="Genomic_DNA"/>
</dbReference>